<comment type="caution">
    <text evidence="2">The sequence shown here is derived from an EMBL/GenBank/DDBJ whole genome shotgun (WGS) entry which is preliminary data.</text>
</comment>
<evidence type="ECO:0000313" key="2">
    <source>
        <dbReference type="EMBL" id="MCU4744130.1"/>
    </source>
</evidence>
<dbReference type="RefSeq" id="WP_338005935.1">
    <property type="nucleotide sequence ID" value="NZ_JAOPKA010000022.1"/>
</dbReference>
<feature type="transmembrane region" description="Helical" evidence="1">
    <location>
        <begin position="17"/>
        <end position="38"/>
    </location>
</feature>
<protein>
    <submittedName>
        <fullName evidence="2">Uncharacterized protein</fullName>
    </submittedName>
</protein>
<evidence type="ECO:0000313" key="5">
    <source>
        <dbReference type="Proteomes" id="UP001321018"/>
    </source>
</evidence>
<name>A0AAP2Z426_9EURY</name>
<keyword evidence="1" id="KW-1133">Transmembrane helix</keyword>
<gene>
    <name evidence="3" type="ORF">OB955_14770</name>
    <name evidence="2" type="ORF">OB960_22370</name>
</gene>
<accession>A0AAP2Z426</accession>
<dbReference type="Proteomes" id="UP001321018">
    <property type="component" value="Unassembled WGS sequence"/>
</dbReference>
<dbReference type="EMBL" id="JAOPKA010000022">
    <property type="protein sequence ID" value="MCU4744130.1"/>
    <property type="molecule type" value="Genomic_DNA"/>
</dbReference>
<sequence>MEIEEILNGDQLTGRQAAIIFFGWLTLVLIAGVILLVITSGSIG</sequence>
<evidence type="ECO:0000313" key="4">
    <source>
        <dbReference type="Proteomes" id="UP001320972"/>
    </source>
</evidence>
<dbReference type="Proteomes" id="UP001320972">
    <property type="component" value="Unassembled WGS sequence"/>
</dbReference>
<organism evidence="2 5">
    <name type="scientific">Natronoglomus mannanivorans</name>
    <dbReference type="NCBI Taxonomy" id="2979990"/>
    <lineage>
        <taxon>Archaea</taxon>
        <taxon>Methanobacteriati</taxon>
        <taxon>Methanobacteriota</taxon>
        <taxon>Stenosarchaea group</taxon>
        <taxon>Halobacteria</taxon>
        <taxon>Halobacteriales</taxon>
        <taxon>Natrialbaceae</taxon>
        <taxon>Natronoglomus</taxon>
    </lineage>
</organism>
<keyword evidence="1" id="KW-0472">Membrane</keyword>
<evidence type="ECO:0000256" key="1">
    <source>
        <dbReference type="SAM" id="Phobius"/>
    </source>
</evidence>
<evidence type="ECO:0000313" key="3">
    <source>
        <dbReference type="EMBL" id="MCU4973994.1"/>
    </source>
</evidence>
<dbReference type="EMBL" id="JAOPKB010000009">
    <property type="protein sequence ID" value="MCU4973994.1"/>
    <property type="molecule type" value="Genomic_DNA"/>
</dbReference>
<keyword evidence="1" id="KW-0812">Transmembrane</keyword>
<dbReference type="AlphaFoldDB" id="A0AAP2Z426"/>
<reference evidence="2 4" key="1">
    <citation type="submission" date="2022-09" db="EMBL/GenBank/DDBJ databases">
        <title>Enrichment on poylsaccharides allowed isolation of novel metabolic and taxonomic groups of Haloarchaea.</title>
        <authorList>
            <person name="Sorokin D.Y."/>
            <person name="Elcheninov A.G."/>
            <person name="Khizhniak T.V."/>
            <person name="Kolganova T.V."/>
            <person name="Kublanov I.V."/>
        </authorList>
    </citation>
    <scope>NUCLEOTIDE SEQUENCE</scope>
    <source>
        <strain evidence="3 4">AArc-m2/3/4</strain>
        <strain evidence="2">AArc-xg1-1</strain>
    </source>
</reference>
<proteinExistence type="predicted"/>
<keyword evidence="4" id="KW-1185">Reference proteome</keyword>